<dbReference type="Proteomes" id="UP000179010">
    <property type="component" value="Unassembled WGS sequence"/>
</dbReference>
<name>A0A1F4PR52_UNCK3</name>
<dbReference type="AlphaFoldDB" id="A0A1F4PR52"/>
<protein>
    <recommendedName>
        <fullName evidence="1">DUF7897 domain-containing protein</fullName>
    </recommendedName>
</protein>
<gene>
    <name evidence="2" type="ORF">A2994_00610</name>
</gene>
<evidence type="ECO:0000313" key="3">
    <source>
        <dbReference type="Proteomes" id="UP000179010"/>
    </source>
</evidence>
<reference evidence="2 3" key="1">
    <citation type="journal article" date="2016" name="Nat. Commun.">
        <title>Thousands of microbial genomes shed light on interconnected biogeochemical processes in an aquifer system.</title>
        <authorList>
            <person name="Anantharaman K."/>
            <person name="Brown C.T."/>
            <person name="Hug L.A."/>
            <person name="Sharon I."/>
            <person name="Castelle C.J."/>
            <person name="Probst A.J."/>
            <person name="Thomas B.C."/>
            <person name="Singh A."/>
            <person name="Wilkins M.J."/>
            <person name="Karaoz U."/>
            <person name="Brodie E.L."/>
            <person name="Williams K.H."/>
            <person name="Hubbard S.S."/>
            <person name="Banfield J.F."/>
        </authorList>
    </citation>
    <scope>NUCLEOTIDE SEQUENCE [LARGE SCALE GENOMIC DNA]</scope>
</reference>
<organism evidence="2 3">
    <name type="scientific">candidate division Kazan bacterium RIFCSPLOWO2_01_FULL_48_13</name>
    <dbReference type="NCBI Taxonomy" id="1798539"/>
    <lineage>
        <taxon>Bacteria</taxon>
        <taxon>Bacteria division Kazan-3B-28</taxon>
    </lineage>
</organism>
<accession>A0A1F4PR52</accession>
<evidence type="ECO:0000313" key="2">
    <source>
        <dbReference type="EMBL" id="OGB85512.1"/>
    </source>
</evidence>
<evidence type="ECO:0000259" key="1">
    <source>
        <dbReference type="Pfam" id="PF25448"/>
    </source>
</evidence>
<feature type="domain" description="DUF7897" evidence="1">
    <location>
        <begin position="142"/>
        <end position="535"/>
    </location>
</feature>
<proteinExistence type="predicted"/>
<dbReference type="EMBL" id="METE01000002">
    <property type="protein sequence ID" value="OGB85512.1"/>
    <property type="molecule type" value="Genomic_DNA"/>
</dbReference>
<sequence>MDDGFKITAPGWLSAISAKFQPPDVTGMLLPEIGKAVVEAVAAHLETSPLVRDYLTGLPKGPGTCCPNDPVDELVSHVARMVGVKGIDKSDPFINHGWMNQLIRPVFKFERQKLIEAIDSEVRAGRLKLDAREQALLRFSPQLADAVDQLFLGVFRRVVAPYQLLSEDERRQFNADATRQLPEYDYTVYDIEKKDDGHYELTNRRPWAVAFPDEIGEIYRAVSSIMNNLPGSERGLLYYFNRLIAAYDCREVDQLEERWMEVDRAWIDFGSDLLVLPVHGIETYGAPQAVQPEFRLEFRTREDLGTLHSVKLCTVEVGHDLGLSTQMVERIKQRLSHTDMGVFVTAIKAGFDLNFRLAGQSAPNRQAVQDTGARIFVGATGERESLRVLHELLGKFCDPETATAAQKLLTTRELRLHVYSHECAHPLGRTTKIDASLKEMSTELEEAKASLVGYLCLDRMDSSVRSRQARIAATVARCIRFFQKHKMSDLTAGPYIRENKVAAVTLIDAGILSLGEDGIHINWDAATARAWKEELSLFCTTVTEAYACLDPKAVNQVACEYYGYEPRLRQLQPLIDWCQREATKTAPA</sequence>
<comment type="caution">
    <text evidence="2">The sequence shown here is derived from an EMBL/GenBank/DDBJ whole genome shotgun (WGS) entry which is preliminary data.</text>
</comment>
<dbReference type="InterPro" id="IPR057219">
    <property type="entry name" value="DUF7897"/>
</dbReference>
<dbReference type="Pfam" id="PF25448">
    <property type="entry name" value="DUF7897"/>
    <property type="match status" value="1"/>
</dbReference>